<gene>
    <name evidence="1" type="ORF">DK847_06580</name>
</gene>
<dbReference type="Proteomes" id="UP000248795">
    <property type="component" value="Unassembled WGS sequence"/>
</dbReference>
<name>A0A2W2BDF8_9HYPH</name>
<proteinExistence type="predicted"/>
<dbReference type="SUPFAM" id="SSF53800">
    <property type="entry name" value="Chelatase"/>
    <property type="match status" value="2"/>
</dbReference>
<keyword evidence="2" id="KW-1185">Reference proteome</keyword>
<dbReference type="Gene3D" id="3.40.50.1400">
    <property type="match status" value="2"/>
</dbReference>
<protein>
    <submittedName>
        <fullName evidence="1">Cobalamin biosynthesis protein CbiX</fullName>
    </submittedName>
</protein>
<evidence type="ECO:0000313" key="2">
    <source>
        <dbReference type="Proteomes" id="UP000248795"/>
    </source>
</evidence>
<sequence>MHNAVIVAHGSPGTPQPQDAAMAVLAASVSDVLPNWTIRGATLASPGSLESALHGVDSPLIYPFFMSQGYFTSDILPRRLSSAGCNYLQLPPFGADPAIPALVAEAAMTGARTANLIPEETSLLLAAHGSEVSPASRIATLALVEQLLAALPFKAVVAGFIEEPPYLGESARDLGRALCLPLFTLTASHVLDDVPDAMLRAGFTGPILPAIGSHLAVPRVIAAGLERYATRIAA</sequence>
<evidence type="ECO:0000313" key="1">
    <source>
        <dbReference type="EMBL" id="PZF78238.1"/>
    </source>
</evidence>
<organism evidence="1 2">
    <name type="scientific">Aestuariivirga litoralis</name>
    <dbReference type="NCBI Taxonomy" id="2650924"/>
    <lineage>
        <taxon>Bacteria</taxon>
        <taxon>Pseudomonadati</taxon>
        <taxon>Pseudomonadota</taxon>
        <taxon>Alphaproteobacteria</taxon>
        <taxon>Hyphomicrobiales</taxon>
        <taxon>Aestuariivirgaceae</taxon>
        <taxon>Aestuariivirga</taxon>
    </lineage>
</organism>
<dbReference type="EMBL" id="QKVK01000002">
    <property type="protein sequence ID" value="PZF78238.1"/>
    <property type="molecule type" value="Genomic_DNA"/>
</dbReference>
<comment type="caution">
    <text evidence="1">The sequence shown here is derived from an EMBL/GenBank/DDBJ whole genome shotgun (WGS) entry which is preliminary data.</text>
</comment>
<dbReference type="AlphaFoldDB" id="A0A2W2BDF8"/>
<accession>A0A2W2BDF8</accession>
<reference evidence="2" key="1">
    <citation type="submission" date="2018-06" db="EMBL/GenBank/DDBJ databases">
        <title>Aestuariibacter litoralis strain KCTC 52945T.</title>
        <authorList>
            <person name="Li X."/>
            <person name="Salam N."/>
            <person name="Li J.-L."/>
            <person name="Chen Y.-M."/>
            <person name="Yang Z.-W."/>
            <person name="Zhang L.-Y."/>
            <person name="Han M.-X."/>
            <person name="Xiao M."/>
            <person name="Li W.-J."/>
        </authorList>
    </citation>
    <scope>NUCLEOTIDE SEQUENCE [LARGE SCALE GENOMIC DNA]</scope>
    <source>
        <strain evidence="2">KCTC 52945</strain>
    </source>
</reference>